<evidence type="ECO:0000313" key="2">
    <source>
        <dbReference type="Proteomes" id="UP000784294"/>
    </source>
</evidence>
<evidence type="ECO:0000313" key="1">
    <source>
        <dbReference type="EMBL" id="VEL10056.1"/>
    </source>
</evidence>
<name>A0A3S4ZY76_9PLAT</name>
<organism evidence="1 2">
    <name type="scientific">Protopolystoma xenopodis</name>
    <dbReference type="NCBI Taxonomy" id="117903"/>
    <lineage>
        <taxon>Eukaryota</taxon>
        <taxon>Metazoa</taxon>
        <taxon>Spiralia</taxon>
        <taxon>Lophotrochozoa</taxon>
        <taxon>Platyhelminthes</taxon>
        <taxon>Monogenea</taxon>
        <taxon>Polyopisthocotylea</taxon>
        <taxon>Polystomatidea</taxon>
        <taxon>Polystomatidae</taxon>
        <taxon>Protopolystoma</taxon>
    </lineage>
</organism>
<reference evidence="1" key="1">
    <citation type="submission" date="2018-11" db="EMBL/GenBank/DDBJ databases">
        <authorList>
            <consortium name="Pathogen Informatics"/>
        </authorList>
    </citation>
    <scope>NUCLEOTIDE SEQUENCE</scope>
</reference>
<keyword evidence="2" id="KW-1185">Reference proteome</keyword>
<sequence>MEPDVTAADSLGDSLRGQLVLATNSRLRGAGEDGLFLLGQATKAQGFGKCLNSPSRPGNTYLRLPGRRVPRVCSPIR</sequence>
<proteinExistence type="predicted"/>
<dbReference type="AlphaFoldDB" id="A0A3S4ZY76"/>
<dbReference type="EMBL" id="CAAALY010007920">
    <property type="protein sequence ID" value="VEL10056.1"/>
    <property type="molecule type" value="Genomic_DNA"/>
</dbReference>
<dbReference type="Proteomes" id="UP000784294">
    <property type="component" value="Unassembled WGS sequence"/>
</dbReference>
<protein>
    <submittedName>
        <fullName evidence="1">Uncharacterized protein</fullName>
    </submittedName>
</protein>
<comment type="caution">
    <text evidence="1">The sequence shown here is derived from an EMBL/GenBank/DDBJ whole genome shotgun (WGS) entry which is preliminary data.</text>
</comment>
<accession>A0A3S4ZY76</accession>
<gene>
    <name evidence="1" type="ORF">PXEA_LOCUS3496</name>
</gene>